<dbReference type="Pfam" id="PF12802">
    <property type="entry name" value="MarR_2"/>
    <property type="match status" value="1"/>
</dbReference>
<dbReference type="RefSeq" id="WP_128939352.1">
    <property type="nucleotide sequence ID" value="NZ_LBJM01000047.1"/>
</dbReference>
<accession>A0ABY0DPB4</accession>
<keyword evidence="3" id="KW-1185">Reference proteome</keyword>
<dbReference type="SUPFAM" id="SSF46785">
    <property type="entry name" value="Winged helix' DNA-binding domain"/>
    <property type="match status" value="1"/>
</dbReference>
<dbReference type="Gene3D" id="1.10.10.10">
    <property type="entry name" value="Winged helix-like DNA-binding domain superfamily/Winged helix DNA-binding domain"/>
    <property type="match status" value="1"/>
</dbReference>
<organism evidence="2 3">
    <name type="scientific">Bradyrhizobium zhanjiangense</name>
    <dbReference type="NCBI Taxonomy" id="1325107"/>
    <lineage>
        <taxon>Bacteria</taxon>
        <taxon>Pseudomonadati</taxon>
        <taxon>Pseudomonadota</taxon>
        <taxon>Alphaproteobacteria</taxon>
        <taxon>Hyphomicrobiales</taxon>
        <taxon>Nitrobacteraceae</taxon>
        <taxon>Bradyrhizobium</taxon>
    </lineage>
</organism>
<dbReference type="InterPro" id="IPR036388">
    <property type="entry name" value="WH-like_DNA-bd_sf"/>
</dbReference>
<protein>
    <submittedName>
        <fullName evidence="2">MarR family transcriptional regulator</fullName>
    </submittedName>
</protein>
<dbReference type="PANTHER" id="PTHR33164:SF105">
    <property type="entry name" value="TRANSCRIPTIONAL REPRESSOR PROTEIN-RELATED"/>
    <property type="match status" value="1"/>
</dbReference>
<evidence type="ECO:0000259" key="1">
    <source>
        <dbReference type="PROSITE" id="PS50995"/>
    </source>
</evidence>
<name>A0ABY0DPB4_9BRAD</name>
<dbReference type="EMBL" id="RDRA01000006">
    <property type="protein sequence ID" value="RXG96221.1"/>
    <property type="molecule type" value="Genomic_DNA"/>
</dbReference>
<feature type="domain" description="HTH marR-type" evidence="1">
    <location>
        <begin position="49"/>
        <end position="179"/>
    </location>
</feature>
<dbReference type="Proteomes" id="UP000289946">
    <property type="component" value="Unassembled WGS sequence"/>
</dbReference>
<gene>
    <name evidence="2" type="ORF">EAS62_11435</name>
</gene>
<reference evidence="2 3" key="1">
    <citation type="submission" date="2018-10" db="EMBL/GenBank/DDBJ databases">
        <title>Bradyrhizobium sp. nov., isolated from effective nodules of peanut in China.</title>
        <authorList>
            <person name="Li Y."/>
        </authorList>
    </citation>
    <scope>NUCLEOTIDE SEQUENCE [LARGE SCALE GENOMIC DNA]</scope>
    <source>
        <strain evidence="2 3">CCBAU 51781</strain>
    </source>
</reference>
<evidence type="ECO:0000313" key="2">
    <source>
        <dbReference type="EMBL" id="RXG96221.1"/>
    </source>
</evidence>
<evidence type="ECO:0000313" key="3">
    <source>
        <dbReference type="Proteomes" id="UP000289946"/>
    </source>
</evidence>
<comment type="caution">
    <text evidence="2">The sequence shown here is derived from an EMBL/GenBank/DDBJ whole genome shotgun (WGS) entry which is preliminary data.</text>
</comment>
<dbReference type="PROSITE" id="PS50995">
    <property type="entry name" value="HTH_MARR_2"/>
    <property type="match status" value="1"/>
</dbReference>
<dbReference type="SMART" id="SM00347">
    <property type="entry name" value="HTH_MARR"/>
    <property type="match status" value="1"/>
</dbReference>
<sequence>MTNGSCATRDQDWRFHVFLLRPRPARGANALRLMPRAAAKASNLVDDAARCNCNQVRRAARRLSRYYDLALASSGLKSTQYSLLGYLVTSGPMTMAQLAKLMSMDRATTGHNLRSLVRDGFVEISVGKNDRRERIVTITRQGHKTHGRAAWRRAQTAFEEAMGEQEAADLRDLMKRIVDLPLPRPE</sequence>
<proteinExistence type="predicted"/>
<dbReference type="InterPro" id="IPR039422">
    <property type="entry name" value="MarR/SlyA-like"/>
</dbReference>
<dbReference type="InterPro" id="IPR036390">
    <property type="entry name" value="WH_DNA-bd_sf"/>
</dbReference>
<dbReference type="InterPro" id="IPR000835">
    <property type="entry name" value="HTH_MarR-typ"/>
</dbReference>
<dbReference type="PANTHER" id="PTHR33164">
    <property type="entry name" value="TRANSCRIPTIONAL REGULATOR, MARR FAMILY"/>
    <property type="match status" value="1"/>
</dbReference>